<dbReference type="SMART" id="SM00304">
    <property type="entry name" value="HAMP"/>
    <property type="match status" value="1"/>
</dbReference>
<keyword evidence="11" id="KW-0472">Membrane</keyword>
<evidence type="ECO:0000256" key="9">
    <source>
        <dbReference type="ARBA" id="ARBA00023012"/>
    </source>
</evidence>
<evidence type="ECO:0000256" key="10">
    <source>
        <dbReference type="SAM" id="Coils"/>
    </source>
</evidence>
<dbReference type="InterPro" id="IPR005467">
    <property type="entry name" value="His_kinase_dom"/>
</dbReference>
<evidence type="ECO:0000313" key="14">
    <source>
        <dbReference type="EMBL" id="BBO74274.1"/>
    </source>
</evidence>
<evidence type="ECO:0000256" key="5">
    <source>
        <dbReference type="ARBA" id="ARBA00022679"/>
    </source>
</evidence>
<protein>
    <recommendedName>
        <fullName evidence="3">histidine kinase</fullName>
        <ecNumber evidence="3">2.7.13.3</ecNumber>
    </recommendedName>
</protein>
<dbReference type="Proteomes" id="UP000427769">
    <property type="component" value="Chromosome"/>
</dbReference>
<evidence type="ECO:0000256" key="6">
    <source>
        <dbReference type="ARBA" id="ARBA00022741"/>
    </source>
</evidence>
<dbReference type="GO" id="GO:0000155">
    <property type="term" value="F:phosphorelay sensor kinase activity"/>
    <property type="evidence" value="ECO:0007669"/>
    <property type="project" value="InterPro"/>
</dbReference>
<dbReference type="InterPro" id="IPR003594">
    <property type="entry name" value="HATPase_dom"/>
</dbReference>
<dbReference type="InterPro" id="IPR036097">
    <property type="entry name" value="HisK_dim/P_sf"/>
</dbReference>
<dbReference type="OrthoDB" id="224978at2"/>
<feature type="coiled-coil region" evidence="10">
    <location>
        <begin position="287"/>
        <end position="322"/>
    </location>
</feature>
<evidence type="ECO:0000256" key="2">
    <source>
        <dbReference type="ARBA" id="ARBA00004370"/>
    </source>
</evidence>
<dbReference type="Gene3D" id="3.30.565.10">
    <property type="entry name" value="Histidine kinase-like ATPase, C-terminal domain"/>
    <property type="match status" value="1"/>
</dbReference>
<dbReference type="EMBL" id="AP021875">
    <property type="protein sequence ID" value="BBO74274.1"/>
    <property type="molecule type" value="Genomic_DNA"/>
</dbReference>
<dbReference type="InterPro" id="IPR004358">
    <property type="entry name" value="Sig_transdc_His_kin-like_C"/>
</dbReference>
<evidence type="ECO:0000256" key="4">
    <source>
        <dbReference type="ARBA" id="ARBA00022553"/>
    </source>
</evidence>
<dbReference type="CDD" id="cd06225">
    <property type="entry name" value="HAMP"/>
    <property type="match status" value="1"/>
</dbReference>
<evidence type="ECO:0000256" key="8">
    <source>
        <dbReference type="ARBA" id="ARBA00022840"/>
    </source>
</evidence>
<evidence type="ECO:0000256" key="1">
    <source>
        <dbReference type="ARBA" id="ARBA00000085"/>
    </source>
</evidence>
<feature type="domain" description="HAMP" evidence="13">
    <location>
        <begin position="198"/>
        <end position="250"/>
    </location>
</feature>
<keyword evidence="10" id="KW-0175">Coiled coil</keyword>
<keyword evidence="11" id="KW-0812">Transmembrane</keyword>
<comment type="subcellular location">
    <subcellularLocation>
        <location evidence="2">Membrane</location>
    </subcellularLocation>
</comment>
<dbReference type="SUPFAM" id="SSF55874">
    <property type="entry name" value="ATPase domain of HSP90 chaperone/DNA topoisomerase II/histidine kinase"/>
    <property type="match status" value="1"/>
</dbReference>
<dbReference type="PANTHER" id="PTHR43065">
    <property type="entry name" value="SENSOR HISTIDINE KINASE"/>
    <property type="match status" value="1"/>
</dbReference>
<organism evidence="14 15">
    <name type="scientific">Desulfosarcina widdelii</name>
    <dbReference type="NCBI Taxonomy" id="947919"/>
    <lineage>
        <taxon>Bacteria</taxon>
        <taxon>Pseudomonadati</taxon>
        <taxon>Thermodesulfobacteriota</taxon>
        <taxon>Desulfobacteria</taxon>
        <taxon>Desulfobacterales</taxon>
        <taxon>Desulfosarcinaceae</taxon>
        <taxon>Desulfosarcina</taxon>
    </lineage>
</organism>
<feature type="domain" description="Histidine kinase" evidence="12">
    <location>
        <begin position="267"/>
        <end position="478"/>
    </location>
</feature>
<dbReference type="CDD" id="cd00082">
    <property type="entry name" value="HisKA"/>
    <property type="match status" value="1"/>
</dbReference>
<dbReference type="SMART" id="SM00388">
    <property type="entry name" value="HisKA"/>
    <property type="match status" value="1"/>
</dbReference>
<dbReference type="PROSITE" id="PS50109">
    <property type="entry name" value="HIS_KIN"/>
    <property type="match status" value="1"/>
</dbReference>
<dbReference type="SUPFAM" id="SSF47384">
    <property type="entry name" value="Homodimeric domain of signal transducing histidine kinase"/>
    <property type="match status" value="1"/>
</dbReference>
<sequence length="484" mass="54991">MTISIRKKITISFILFIMVSTMIWFLNYYKYQLITEKLQIIEKKDQVFNLILEARRFEKNYFLFHNAEDLTHSVDYVKQAEARLQEVIAVHGRYTLERDLEKRHQMLQQYLHALQSITAKSGTEPLSAAQGSGADEIAQHQNGRIRDLGRRVTDDFESILNRERRSVIQLVHESGYYLYFALAAIFVLTFGIGVFVYFNINRPLESIETAIRKIATGTYAGIPPISSGDVFDSLVTSLNHMIQELNRRNEQLIQSEKLASLGTLTSGVAHELNNPLNNISTSVQILLEEWEEENTEFKHELLEETEKQIERARDIVKALLEFSRKGAFNPKPTQFKELINKTIQMIKGDLRSDINLEINVPEDIWADLDAQRIQQVLINLIQNGLQAMEDGGSLKISAEQPAGEDRFCFRIADCGVGIEKDALGKIFDPFFTTKPDGRGSGLGLSISHGIIEQHKGRILVESRPGEGTTFTVCLPNRLTSKMEA</sequence>
<accession>A0A5K7Z730</accession>
<gene>
    <name evidence="14" type="ORF">DSCW_16910</name>
</gene>
<name>A0A5K7Z730_9BACT</name>
<dbReference type="Pfam" id="PF02518">
    <property type="entry name" value="HATPase_c"/>
    <property type="match status" value="1"/>
</dbReference>
<keyword evidence="9" id="KW-0902">Two-component regulatory system</keyword>
<dbReference type="PANTHER" id="PTHR43065:SF46">
    <property type="entry name" value="C4-DICARBOXYLATE TRANSPORT SENSOR PROTEIN DCTB"/>
    <property type="match status" value="1"/>
</dbReference>
<keyword evidence="6" id="KW-0547">Nucleotide-binding</keyword>
<dbReference type="Pfam" id="PF00672">
    <property type="entry name" value="HAMP"/>
    <property type="match status" value="1"/>
</dbReference>
<dbReference type="PROSITE" id="PS50885">
    <property type="entry name" value="HAMP"/>
    <property type="match status" value="1"/>
</dbReference>
<evidence type="ECO:0000313" key="15">
    <source>
        <dbReference type="Proteomes" id="UP000427769"/>
    </source>
</evidence>
<proteinExistence type="predicted"/>
<dbReference type="PRINTS" id="PR00344">
    <property type="entry name" value="BCTRLSENSOR"/>
</dbReference>
<feature type="transmembrane region" description="Helical" evidence="11">
    <location>
        <begin position="9"/>
        <end position="29"/>
    </location>
</feature>
<dbReference type="InterPro" id="IPR003661">
    <property type="entry name" value="HisK_dim/P_dom"/>
</dbReference>
<dbReference type="RefSeq" id="WP_155303316.1">
    <property type="nucleotide sequence ID" value="NZ_AP021875.1"/>
</dbReference>
<evidence type="ECO:0000259" key="13">
    <source>
        <dbReference type="PROSITE" id="PS50885"/>
    </source>
</evidence>
<evidence type="ECO:0000256" key="7">
    <source>
        <dbReference type="ARBA" id="ARBA00022777"/>
    </source>
</evidence>
<reference evidence="14 15" key="1">
    <citation type="submission" date="2019-11" db="EMBL/GenBank/DDBJ databases">
        <title>Comparative genomics of hydrocarbon-degrading Desulfosarcina strains.</title>
        <authorList>
            <person name="Watanabe M."/>
            <person name="Kojima H."/>
            <person name="Fukui M."/>
        </authorList>
    </citation>
    <scope>NUCLEOTIDE SEQUENCE [LARGE SCALE GENOMIC DNA]</scope>
    <source>
        <strain evidence="14 15">PP31</strain>
    </source>
</reference>
<keyword evidence="8" id="KW-0067">ATP-binding</keyword>
<evidence type="ECO:0000256" key="3">
    <source>
        <dbReference type="ARBA" id="ARBA00012438"/>
    </source>
</evidence>
<keyword evidence="15" id="KW-1185">Reference proteome</keyword>
<dbReference type="Gene3D" id="6.10.340.10">
    <property type="match status" value="1"/>
</dbReference>
<dbReference type="Gene3D" id="1.10.287.130">
    <property type="match status" value="1"/>
</dbReference>
<keyword evidence="5" id="KW-0808">Transferase</keyword>
<comment type="catalytic activity">
    <reaction evidence="1">
        <text>ATP + protein L-histidine = ADP + protein N-phospho-L-histidine.</text>
        <dbReference type="EC" id="2.7.13.3"/>
    </reaction>
</comment>
<evidence type="ECO:0000256" key="11">
    <source>
        <dbReference type="SAM" id="Phobius"/>
    </source>
</evidence>
<dbReference type="GO" id="GO:0005524">
    <property type="term" value="F:ATP binding"/>
    <property type="evidence" value="ECO:0007669"/>
    <property type="project" value="UniProtKB-KW"/>
</dbReference>
<dbReference type="GO" id="GO:0016020">
    <property type="term" value="C:membrane"/>
    <property type="evidence" value="ECO:0007669"/>
    <property type="project" value="UniProtKB-SubCell"/>
</dbReference>
<keyword evidence="11" id="KW-1133">Transmembrane helix</keyword>
<dbReference type="EC" id="2.7.13.3" evidence="3"/>
<keyword evidence="7 14" id="KW-0418">Kinase</keyword>
<dbReference type="AlphaFoldDB" id="A0A5K7Z730"/>
<dbReference type="KEGG" id="dwd:DSCW_16910"/>
<feature type="transmembrane region" description="Helical" evidence="11">
    <location>
        <begin position="176"/>
        <end position="198"/>
    </location>
</feature>
<dbReference type="InterPro" id="IPR036890">
    <property type="entry name" value="HATPase_C_sf"/>
</dbReference>
<dbReference type="InterPro" id="IPR003660">
    <property type="entry name" value="HAMP_dom"/>
</dbReference>
<dbReference type="SMART" id="SM00387">
    <property type="entry name" value="HATPase_c"/>
    <property type="match status" value="1"/>
</dbReference>
<dbReference type="Pfam" id="PF00512">
    <property type="entry name" value="HisKA"/>
    <property type="match status" value="1"/>
</dbReference>
<evidence type="ECO:0000259" key="12">
    <source>
        <dbReference type="PROSITE" id="PS50109"/>
    </source>
</evidence>
<keyword evidence="4" id="KW-0597">Phosphoprotein</keyword>